<gene>
    <name evidence="1" type="ORF">Enr10x_14950</name>
</gene>
<sequence>MRTTGSWPSSASSNRIHRFQELQKVGVAEAEYNLSDIAELNNQQIQRMTHQELEGVIDAARPMVLNERCPNRLSHFDQTTLKRLVYLARYCCQNQRARTQFSGNDNYACIDPQKK</sequence>
<dbReference type="Proteomes" id="UP000315647">
    <property type="component" value="Chromosome"/>
</dbReference>
<name>A0A517Q3J7_9PLAN</name>
<evidence type="ECO:0000313" key="1">
    <source>
        <dbReference type="EMBL" id="QDT26194.1"/>
    </source>
</evidence>
<reference evidence="1 2" key="1">
    <citation type="submission" date="2019-03" db="EMBL/GenBank/DDBJ databases">
        <title>Deep-cultivation of Planctomycetes and their phenomic and genomic characterization uncovers novel biology.</title>
        <authorList>
            <person name="Wiegand S."/>
            <person name="Jogler M."/>
            <person name="Boedeker C."/>
            <person name="Pinto D."/>
            <person name="Vollmers J."/>
            <person name="Rivas-Marin E."/>
            <person name="Kohn T."/>
            <person name="Peeters S.H."/>
            <person name="Heuer A."/>
            <person name="Rast P."/>
            <person name="Oberbeckmann S."/>
            <person name="Bunk B."/>
            <person name="Jeske O."/>
            <person name="Meyerdierks A."/>
            <person name="Storesund J.E."/>
            <person name="Kallscheuer N."/>
            <person name="Luecker S."/>
            <person name="Lage O.M."/>
            <person name="Pohl T."/>
            <person name="Merkel B.J."/>
            <person name="Hornburger P."/>
            <person name="Mueller R.-W."/>
            <person name="Bruemmer F."/>
            <person name="Labrenz M."/>
            <person name="Spormann A.M."/>
            <person name="Op den Camp H."/>
            <person name="Overmann J."/>
            <person name="Amann R."/>
            <person name="Jetten M.S.M."/>
            <person name="Mascher T."/>
            <person name="Medema M.H."/>
            <person name="Devos D.P."/>
            <person name="Kaster A.-K."/>
            <person name="Ovreas L."/>
            <person name="Rohde M."/>
            <person name="Galperin M.Y."/>
            <person name="Jogler C."/>
        </authorList>
    </citation>
    <scope>NUCLEOTIDE SEQUENCE [LARGE SCALE GENOMIC DNA]</scope>
    <source>
        <strain evidence="1 2">Enr10</strain>
    </source>
</reference>
<proteinExistence type="predicted"/>
<protein>
    <submittedName>
        <fullName evidence="1">Uncharacterized protein</fullName>
    </submittedName>
</protein>
<dbReference type="AlphaFoldDB" id="A0A517Q3J7"/>
<organism evidence="1 2">
    <name type="scientific">Gimesia panareensis</name>
    <dbReference type="NCBI Taxonomy" id="2527978"/>
    <lineage>
        <taxon>Bacteria</taxon>
        <taxon>Pseudomonadati</taxon>
        <taxon>Planctomycetota</taxon>
        <taxon>Planctomycetia</taxon>
        <taxon>Planctomycetales</taxon>
        <taxon>Planctomycetaceae</taxon>
        <taxon>Gimesia</taxon>
    </lineage>
</organism>
<accession>A0A517Q3J7</accession>
<keyword evidence="2" id="KW-1185">Reference proteome</keyword>
<evidence type="ECO:0000313" key="2">
    <source>
        <dbReference type="Proteomes" id="UP000315647"/>
    </source>
</evidence>
<dbReference type="EMBL" id="CP037421">
    <property type="protein sequence ID" value="QDT26194.1"/>
    <property type="molecule type" value="Genomic_DNA"/>
</dbReference>